<dbReference type="InterPro" id="IPR039424">
    <property type="entry name" value="SBP_5"/>
</dbReference>
<organism evidence="4 5">
    <name type="scientific">Ureibacillus manganicus DSM 26584</name>
    <dbReference type="NCBI Taxonomy" id="1384049"/>
    <lineage>
        <taxon>Bacteria</taxon>
        <taxon>Bacillati</taxon>
        <taxon>Bacillota</taxon>
        <taxon>Bacilli</taxon>
        <taxon>Bacillales</taxon>
        <taxon>Caryophanaceae</taxon>
        <taxon>Ureibacillus</taxon>
    </lineage>
</organism>
<reference evidence="4 5" key="1">
    <citation type="submission" date="2014-02" db="EMBL/GenBank/DDBJ databases">
        <title>Draft genome sequence of Lysinibacillus manganicus DSM 26584T.</title>
        <authorList>
            <person name="Zhang F."/>
            <person name="Wang G."/>
            <person name="Zhang L."/>
        </authorList>
    </citation>
    <scope>NUCLEOTIDE SEQUENCE [LARGE SCALE GENOMIC DNA]</scope>
    <source>
        <strain evidence="4 5">DSM 26584</strain>
    </source>
</reference>
<evidence type="ECO:0000313" key="5">
    <source>
        <dbReference type="Proteomes" id="UP000030416"/>
    </source>
</evidence>
<accession>A0A0A3HZ24</accession>
<proteinExistence type="predicted"/>
<dbReference type="STRING" id="1384049.CD29_13680"/>
<evidence type="ECO:0000256" key="1">
    <source>
        <dbReference type="ARBA" id="ARBA00023125"/>
    </source>
</evidence>
<dbReference type="PANTHER" id="PTHR30290:SF72">
    <property type="entry name" value="HTH-TYPE TRANSCRIPTIONAL REGULATOR SGRR"/>
    <property type="match status" value="1"/>
</dbReference>
<keyword evidence="1" id="KW-0238">DNA-binding</keyword>
<keyword evidence="5" id="KW-1185">Reference proteome</keyword>
<dbReference type="PANTHER" id="PTHR30290">
    <property type="entry name" value="PERIPLASMIC BINDING COMPONENT OF ABC TRANSPORTER"/>
    <property type="match status" value="1"/>
</dbReference>
<sequence>MNYELELHLHFQEQCPTTTSIEELAHIWKCSTRYAKTIVNRLAADRVLTWEVFRGRGKKPLLTLIRSKNDAIYNVFDELWNSEKFDKAYELLMNHQLLNHPIGEEWLMNRYGIQQLHSNKHMFRQPFSKVDVNFDPLYALSRHDFHFAEQLHETLFTFHDETNTVEPNLLFDFETKDFQTWRFILRKGVYFHNHELVTAIDVKRTLQRATLYTNEIFTYKQIEILNDYELIISLNKAFSLFTHYLASYRTAILPKNHQQGKIGCGAFMFHSNTEEKLQLEVFPNYFKARPWIDGIEILYTKNISSFAVSPRPFESSVPYTEMIFEENGADYISLNGKTGPLVNSEFRETIYSLIESADYVVHEWGEIEANSWLYKNINTQVNTKPLIPAKQFPTLTIGVQQIREGVNHEREALILQDALANYGIRSTIQILDFKTTYEDITHQFDLFVGGFALGRDVILSLIGIYKSPQNTILGMLPAKEQLIVHKLIESIYVSNDVETIMNILNQIETILQELYCLKFLNHRTHKQYIRNDVHYKRIQFDSHGRIDYKRIYA</sequence>
<dbReference type="Gene3D" id="3.10.105.10">
    <property type="entry name" value="Dipeptide-binding Protein, Domain 3"/>
    <property type="match status" value="1"/>
</dbReference>
<evidence type="ECO:0000259" key="2">
    <source>
        <dbReference type="Pfam" id="PF00496"/>
    </source>
</evidence>
<dbReference type="Pfam" id="PF00496">
    <property type="entry name" value="SBP_bac_5"/>
    <property type="match status" value="1"/>
</dbReference>
<evidence type="ECO:0008006" key="6">
    <source>
        <dbReference type="Google" id="ProtNLM"/>
    </source>
</evidence>
<dbReference type="AlphaFoldDB" id="A0A0A3HZ24"/>
<dbReference type="Proteomes" id="UP000030416">
    <property type="component" value="Unassembled WGS sequence"/>
</dbReference>
<dbReference type="GO" id="GO:0015833">
    <property type="term" value="P:peptide transport"/>
    <property type="evidence" value="ECO:0007669"/>
    <property type="project" value="TreeGrafter"/>
</dbReference>
<dbReference type="InterPro" id="IPR025370">
    <property type="entry name" value="SgrR_HTH_N"/>
</dbReference>
<dbReference type="Pfam" id="PF12793">
    <property type="entry name" value="SgrR_N"/>
    <property type="match status" value="1"/>
</dbReference>
<dbReference type="GO" id="GO:1904680">
    <property type="term" value="F:peptide transmembrane transporter activity"/>
    <property type="evidence" value="ECO:0007669"/>
    <property type="project" value="TreeGrafter"/>
</dbReference>
<evidence type="ECO:0000259" key="3">
    <source>
        <dbReference type="Pfam" id="PF12793"/>
    </source>
</evidence>
<dbReference type="InterPro" id="IPR000914">
    <property type="entry name" value="SBP_5_dom"/>
</dbReference>
<feature type="domain" description="Transcriptional regulator SgrR N-terminal HTH" evidence="3">
    <location>
        <begin position="7"/>
        <end position="101"/>
    </location>
</feature>
<name>A0A0A3HZ24_9BACL</name>
<dbReference type="eggNOG" id="COG4533">
    <property type="taxonomic scope" value="Bacteria"/>
</dbReference>
<feature type="domain" description="Solute-binding protein family 5" evidence="2">
    <location>
        <begin position="165"/>
        <end position="302"/>
    </location>
</feature>
<protein>
    <recommendedName>
        <fullName evidence="6">ABC transporter substrate-binding protein</fullName>
    </recommendedName>
</protein>
<evidence type="ECO:0000313" key="4">
    <source>
        <dbReference type="EMBL" id="KGR77699.1"/>
    </source>
</evidence>
<comment type="caution">
    <text evidence="4">The sequence shown here is derived from an EMBL/GenBank/DDBJ whole genome shotgun (WGS) entry which is preliminary data.</text>
</comment>
<dbReference type="RefSeq" id="WP_036187671.1">
    <property type="nucleotide sequence ID" value="NZ_AVDA01000016.1"/>
</dbReference>
<gene>
    <name evidence="4" type="ORF">CD29_13680</name>
</gene>
<dbReference type="SUPFAM" id="SSF53850">
    <property type="entry name" value="Periplasmic binding protein-like II"/>
    <property type="match status" value="1"/>
</dbReference>
<dbReference type="OrthoDB" id="5894719at2"/>
<dbReference type="EMBL" id="JPVN01000016">
    <property type="protein sequence ID" value="KGR77699.1"/>
    <property type="molecule type" value="Genomic_DNA"/>
</dbReference>
<dbReference type="Gene3D" id="3.40.190.10">
    <property type="entry name" value="Periplasmic binding protein-like II"/>
    <property type="match status" value="1"/>
</dbReference>
<dbReference type="GO" id="GO:0003677">
    <property type="term" value="F:DNA binding"/>
    <property type="evidence" value="ECO:0007669"/>
    <property type="project" value="UniProtKB-KW"/>
</dbReference>